<keyword evidence="2" id="KW-0812">Transmembrane</keyword>
<evidence type="ECO:0000313" key="4">
    <source>
        <dbReference type="Proteomes" id="UP001632038"/>
    </source>
</evidence>
<name>A0ABD3DUD3_9LAMI</name>
<feature type="region of interest" description="Disordered" evidence="1">
    <location>
        <begin position="1"/>
        <end position="20"/>
    </location>
</feature>
<accession>A0ABD3DUD3</accession>
<evidence type="ECO:0000256" key="1">
    <source>
        <dbReference type="SAM" id="MobiDB-lite"/>
    </source>
</evidence>
<gene>
    <name evidence="3" type="ORF">CASFOL_011048</name>
</gene>
<dbReference type="EMBL" id="JAVIJP010000013">
    <property type="protein sequence ID" value="KAL3645868.1"/>
    <property type="molecule type" value="Genomic_DNA"/>
</dbReference>
<keyword evidence="2" id="KW-1133">Transmembrane helix</keyword>
<protein>
    <submittedName>
        <fullName evidence="3">Uncharacterized protein</fullName>
    </submittedName>
</protein>
<dbReference type="AlphaFoldDB" id="A0ABD3DUD3"/>
<proteinExistence type="predicted"/>
<keyword evidence="2" id="KW-0472">Membrane</keyword>
<evidence type="ECO:0000313" key="3">
    <source>
        <dbReference type="EMBL" id="KAL3645868.1"/>
    </source>
</evidence>
<reference evidence="4" key="1">
    <citation type="journal article" date="2024" name="IScience">
        <title>Strigolactones Initiate the Formation of Haustorium-like Structures in Castilleja.</title>
        <authorList>
            <person name="Buerger M."/>
            <person name="Peterson D."/>
            <person name="Chory J."/>
        </authorList>
    </citation>
    <scope>NUCLEOTIDE SEQUENCE [LARGE SCALE GENOMIC DNA]</scope>
</reference>
<comment type="caution">
    <text evidence="3">The sequence shown here is derived from an EMBL/GenBank/DDBJ whole genome shotgun (WGS) entry which is preliminary data.</text>
</comment>
<evidence type="ECO:0000256" key="2">
    <source>
        <dbReference type="SAM" id="Phobius"/>
    </source>
</evidence>
<organism evidence="3 4">
    <name type="scientific">Castilleja foliolosa</name>
    <dbReference type="NCBI Taxonomy" id="1961234"/>
    <lineage>
        <taxon>Eukaryota</taxon>
        <taxon>Viridiplantae</taxon>
        <taxon>Streptophyta</taxon>
        <taxon>Embryophyta</taxon>
        <taxon>Tracheophyta</taxon>
        <taxon>Spermatophyta</taxon>
        <taxon>Magnoliopsida</taxon>
        <taxon>eudicotyledons</taxon>
        <taxon>Gunneridae</taxon>
        <taxon>Pentapetalae</taxon>
        <taxon>asterids</taxon>
        <taxon>lamiids</taxon>
        <taxon>Lamiales</taxon>
        <taxon>Orobanchaceae</taxon>
        <taxon>Pedicularideae</taxon>
        <taxon>Castillejinae</taxon>
        <taxon>Castilleja</taxon>
    </lineage>
</organism>
<feature type="transmembrane region" description="Helical" evidence="2">
    <location>
        <begin position="27"/>
        <end position="47"/>
    </location>
</feature>
<sequence length="63" mass="6789">MADMNKAPGTNNPTGAASGFQRRNFPYSPYTMALAGLAAVGGAWYFYNRRKADQALGHHNARG</sequence>
<keyword evidence="4" id="KW-1185">Reference proteome</keyword>
<dbReference type="Proteomes" id="UP001632038">
    <property type="component" value="Unassembled WGS sequence"/>
</dbReference>